<evidence type="ECO:0000313" key="2">
    <source>
        <dbReference type="EMBL" id="KAJ7612980.1"/>
    </source>
</evidence>
<dbReference type="AlphaFoldDB" id="A0AAD7B856"/>
<organism evidence="2 3">
    <name type="scientific">Roridomyces roridus</name>
    <dbReference type="NCBI Taxonomy" id="1738132"/>
    <lineage>
        <taxon>Eukaryota</taxon>
        <taxon>Fungi</taxon>
        <taxon>Dikarya</taxon>
        <taxon>Basidiomycota</taxon>
        <taxon>Agaricomycotina</taxon>
        <taxon>Agaricomycetes</taxon>
        <taxon>Agaricomycetidae</taxon>
        <taxon>Agaricales</taxon>
        <taxon>Marasmiineae</taxon>
        <taxon>Mycenaceae</taxon>
        <taxon>Roridomyces</taxon>
    </lineage>
</organism>
<proteinExistence type="predicted"/>
<sequence length="173" mass="19284">SSVHAASLVDPSTHSPELLQLVDIELSRPVIHFLVDTVSSAVSHGLERSGASLSRGRSSHRSKNFTSFVSTVLRRAEITTPIVLVALVYLKRARPHLSLAVEHWALERVFLGALILAAKYTQDSTLKNVHWALCTGLFGRNDIGRIEREFLEVLDWELGVREADLLEHREGIM</sequence>
<dbReference type="PANTHER" id="PTHR15615:SF10">
    <property type="entry name" value="PHO85 CYCLIN-2-RELATED"/>
    <property type="match status" value="1"/>
</dbReference>
<dbReference type="Pfam" id="PF00134">
    <property type="entry name" value="Cyclin_N"/>
    <property type="match status" value="1"/>
</dbReference>
<dbReference type="GO" id="GO:0016538">
    <property type="term" value="F:cyclin-dependent protein serine/threonine kinase regulator activity"/>
    <property type="evidence" value="ECO:0007669"/>
    <property type="project" value="TreeGrafter"/>
</dbReference>
<dbReference type="GO" id="GO:0005634">
    <property type="term" value="C:nucleus"/>
    <property type="evidence" value="ECO:0007669"/>
    <property type="project" value="TreeGrafter"/>
</dbReference>
<feature type="non-terminal residue" evidence="2">
    <location>
        <position position="173"/>
    </location>
</feature>
<gene>
    <name evidence="2" type="ORF">FB45DRAFT_693895</name>
</gene>
<protein>
    <recommendedName>
        <fullName evidence="1">Cyclin N-terminal domain-containing protein</fullName>
    </recommendedName>
</protein>
<evidence type="ECO:0000259" key="1">
    <source>
        <dbReference type="Pfam" id="PF00134"/>
    </source>
</evidence>
<dbReference type="InterPro" id="IPR006671">
    <property type="entry name" value="Cyclin_N"/>
</dbReference>
<dbReference type="PANTHER" id="PTHR15615">
    <property type="match status" value="1"/>
</dbReference>
<dbReference type="GO" id="GO:0000307">
    <property type="term" value="C:cyclin-dependent protein kinase holoenzyme complex"/>
    <property type="evidence" value="ECO:0007669"/>
    <property type="project" value="TreeGrafter"/>
</dbReference>
<reference evidence="2" key="1">
    <citation type="submission" date="2023-03" db="EMBL/GenBank/DDBJ databases">
        <title>Massive genome expansion in bonnet fungi (Mycena s.s.) driven by repeated elements and novel gene families across ecological guilds.</title>
        <authorList>
            <consortium name="Lawrence Berkeley National Laboratory"/>
            <person name="Harder C.B."/>
            <person name="Miyauchi S."/>
            <person name="Viragh M."/>
            <person name="Kuo A."/>
            <person name="Thoen E."/>
            <person name="Andreopoulos B."/>
            <person name="Lu D."/>
            <person name="Skrede I."/>
            <person name="Drula E."/>
            <person name="Henrissat B."/>
            <person name="Morin E."/>
            <person name="Kohler A."/>
            <person name="Barry K."/>
            <person name="LaButti K."/>
            <person name="Morin E."/>
            <person name="Salamov A."/>
            <person name="Lipzen A."/>
            <person name="Mereny Z."/>
            <person name="Hegedus B."/>
            <person name="Baldrian P."/>
            <person name="Stursova M."/>
            <person name="Weitz H."/>
            <person name="Taylor A."/>
            <person name="Grigoriev I.V."/>
            <person name="Nagy L.G."/>
            <person name="Martin F."/>
            <person name="Kauserud H."/>
        </authorList>
    </citation>
    <scope>NUCLEOTIDE SEQUENCE</scope>
    <source>
        <strain evidence="2">9284</strain>
    </source>
</reference>
<dbReference type="InterPro" id="IPR013922">
    <property type="entry name" value="Cyclin_PHO80-like"/>
</dbReference>
<dbReference type="Gene3D" id="1.10.472.10">
    <property type="entry name" value="Cyclin-like"/>
    <property type="match status" value="1"/>
</dbReference>
<comment type="caution">
    <text evidence="2">The sequence shown here is derived from an EMBL/GenBank/DDBJ whole genome shotgun (WGS) entry which is preliminary data.</text>
</comment>
<keyword evidence="3" id="KW-1185">Reference proteome</keyword>
<name>A0AAD7B856_9AGAR</name>
<feature type="non-terminal residue" evidence="2">
    <location>
        <position position="1"/>
    </location>
</feature>
<dbReference type="InterPro" id="IPR036915">
    <property type="entry name" value="Cyclin-like_sf"/>
</dbReference>
<dbReference type="Proteomes" id="UP001221142">
    <property type="component" value="Unassembled WGS sequence"/>
</dbReference>
<dbReference type="GO" id="GO:0019901">
    <property type="term" value="F:protein kinase binding"/>
    <property type="evidence" value="ECO:0007669"/>
    <property type="project" value="InterPro"/>
</dbReference>
<dbReference type="CDD" id="cd20557">
    <property type="entry name" value="CYCLIN_ScPCL1-like"/>
    <property type="match status" value="1"/>
</dbReference>
<accession>A0AAD7B856</accession>
<evidence type="ECO:0000313" key="3">
    <source>
        <dbReference type="Proteomes" id="UP001221142"/>
    </source>
</evidence>
<dbReference type="EMBL" id="JARKIF010000029">
    <property type="protein sequence ID" value="KAJ7612980.1"/>
    <property type="molecule type" value="Genomic_DNA"/>
</dbReference>
<dbReference type="SUPFAM" id="SSF47954">
    <property type="entry name" value="Cyclin-like"/>
    <property type="match status" value="1"/>
</dbReference>
<feature type="domain" description="Cyclin N-terminal" evidence="1">
    <location>
        <begin position="65"/>
        <end position="158"/>
    </location>
</feature>